<reference evidence="1" key="1">
    <citation type="journal article" date="2019" name="Beilstein J. Org. Chem.">
        <title>Nanangenines: drimane sesquiterpenoids as the dominant metabolite cohort of a novel Australian fungus, Aspergillus nanangensis.</title>
        <authorList>
            <person name="Lacey H.J."/>
            <person name="Gilchrist C.L.M."/>
            <person name="Crombie A."/>
            <person name="Kalaitzis J.A."/>
            <person name="Vuong D."/>
            <person name="Rutledge P.J."/>
            <person name="Turner P."/>
            <person name="Pitt J.I."/>
            <person name="Lacey E."/>
            <person name="Chooi Y.H."/>
            <person name="Piggott A.M."/>
        </authorList>
    </citation>
    <scope>NUCLEOTIDE SEQUENCE</scope>
    <source>
        <strain evidence="1">MST-FP2251</strain>
    </source>
</reference>
<dbReference type="AlphaFoldDB" id="A0AAD4CR93"/>
<proteinExistence type="predicted"/>
<sequence>MPTPKSSEAVLKERLPELGVEPLRTKNSAIHEIDYTQDTENTFLNHNWTTHPRQLYVKQTNQQLDTVDSWDSPPWYLLEPKNFVMLARGDGMSAHMGFFVLPVIMKLRVIFPEERSVDLQRNRKRIRYGYHSNCSRPSR</sequence>
<organism evidence="1 2">
    <name type="scientific">Aspergillus nanangensis</name>
    <dbReference type="NCBI Taxonomy" id="2582783"/>
    <lineage>
        <taxon>Eukaryota</taxon>
        <taxon>Fungi</taxon>
        <taxon>Dikarya</taxon>
        <taxon>Ascomycota</taxon>
        <taxon>Pezizomycotina</taxon>
        <taxon>Eurotiomycetes</taxon>
        <taxon>Eurotiomycetidae</taxon>
        <taxon>Eurotiales</taxon>
        <taxon>Aspergillaceae</taxon>
        <taxon>Aspergillus</taxon>
        <taxon>Aspergillus subgen. Circumdati</taxon>
    </lineage>
</organism>
<accession>A0AAD4CR93</accession>
<protein>
    <submittedName>
        <fullName evidence="1">Uncharacterized protein</fullName>
    </submittedName>
</protein>
<reference evidence="1" key="2">
    <citation type="submission" date="2020-02" db="EMBL/GenBank/DDBJ databases">
        <authorList>
            <person name="Gilchrist C.L.M."/>
            <person name="Chooi Y.-H."/>
        </authorList>
    </citation>
    <scope>NUCLEOTIDE SEQUENCE</scope>
    <source>
        <strain evidence="1">MST-FP2251</strain>
    </source>
</reference>
<name>A0AAD4CR93_ASPNN</name>
<dbReference type="EMBL" id="VCAU01000027">
    <property type="protein sequence ID" value="KAF9890343.1"/>
    <property type="molecule type" value="Genomic_DNA"/>
</dbReference>
<keyword evidence="2" id="KW-1185">Reference proteome</keyword>
<dbReference type="Proteomes" id="UP001194746">
    <property type="component" value="Unassembled WGS sequence"/>
</dbReference>
<gene>
    <name evidence="1" type="ORF">FE257_006009</name>
</gene>
<comment type="caution">
    <text evidence="1">The sequence shown here is derived from an EMBL/GenBank/DDBJ whole genome shotgun (WGS) entry which is preliminary data.</text>
</comment>
<evidence type="ECO:0000313" key="2">
    <source>
        <dbReference type="Proteomes" id="UP001194746"/>
    </source>
</evidence>
<evidence type="ECO:0000313" key="1">
    <source>
        <dbReference type="EMBL" id="KAF9890343.1"/>
    </source>
</evidence>